<dbReference type="RefSeq" id="WP_064440994.1">
    <property type="nucleotide sequence ID" value="NZ_BDDI01000011.1"/>
</dbReference>
<comment type="caution">
    <text evidence="2">The sequence shown here is derived from an EMBL/GenBank/DDBJ whole genome shotgun (WGS) entry which is preliminary data.</text>
</comment>
<feature type="region of interest" description="Disordered" evidence="1">
    <location>
        <begin position="82"/>
        <end position="104"/>
    </location>
</feature>
<proteinExistence type="predicted"/>
<dbReference type="EMBL" id="JACHWS010000002">
    <property type="protein sequence ID" value="MBB3037537.1"/>
    <property type="molecule type" value="Genomic_DNA"/>
</dbReference>
<accession>A0A839RMA9</accession>
<keyword evidence="3" id="KW-1185">Reference proteome</keyword>
<dbReference type="OrthoDB" id="5148398at2"/>
<gene>
    <name evidence="2" type="ORF">FHU29_001986</name>
</gene>
<dbReference type="Proteomes" id="UP000567922">
    <property type="component" value="Unassembled WGS sequence"/>
</dbReference>
<dbReference type="AlphaFoldDB" id="A0A839RMA9"/>
<organism evidence="2 3">
    <name type="scientific">Hoyosella altamirensis</name>
    <dbReference type="NCBI Taxonomy" id="616997"/>
    <lineage>
        <taxon>Bacteria</taxon>
        <taxon>Bacillati</taxon>
        <taxon>Actinomycetota</taxon>
        <taxon>Actinomycetes</taxon>
        <taxon>Mycobacteriales</taxon>
        <taxon>Hoyosellaceae</taxon>
        <taxon>Hoyosella</taxon>
    </lineage>
</organism>
<sequence>MTDNQDFASGRSGADLDRELEQLLEEAEATVVRLRRELHSRREFAAQHAEIDKLDEHMANARVQWSEVRAFFEDVLSQLLSRESASQARSTGITARHEGENDRG</sequence>
<feature type="compositionally biased region" description="Polar residues" evidence="1">
    <location>
        <begin position="82"/>
        <end position="93"/>
    </location>
</feature>
<evidence type="ECO:0000256" key="1">
    <source>
        <dbReference type="SAM" id="MobiDB-lite"/>
    </source>
</evidence>
<evidence type="ECO:0000313" key="3">
    <source>
        <dbReference type="Proteomes" id="UP000567922"/>
    </source>
</evidence>
<feature type="compositionally biased region" description="Basic and acidic residues" evidence="1">
    <location>
        <begin position="95"/>
        <end position="104"/>
    </location>
</feature>
<reference evidence="2 3" key="1">
    <citation type="submission" date="2020-08" db="EMBL/GenBank/DDBJ databases">
        <title>Sequencing the genomes of 1000 actinobacteria strains.</title>
        <authorList>
            <person name="Klenk H.-P."/>
        </authorList>
    </citation>
    <scope>NUCLEOTIDE SEQUENCE [LARGE SCALE GENOMIC DNA]</scope>
    <source>
        <strain evidence="2 3">DSM 45258</strain>
    </source>
</reference>
<protein>
    <submittedName>
        <fullName evidence="2">Uncharacterized protein</fullName>
    </submittedName>
</protein>
<evidence type="ECO:0000313" key="2">
    <source>
        <dbReference type="EMBL" id="MBB3037537.1"/>
    </source>
</evidence>
<name>A0A839RMA9_9ACTN</name>